<keyword evidence="5" id="KW-1185">Reference proteome</keyword>
<evidence type="ECO:0000256" key="2">
    <source>
        <dbReference type="SAM" id="Phobius"/>
    </source>
</evidence>
<dbReference type="KEGG" id="ppr:PBPRC0016"/>
<feature type="transmembrane region" description="Helical" evidence="2">
    <location>
        <begin position="342"/>
        <end position="362"/>
    </location>
</feature>
<feature type="transmembrane region" description="Helical" evidence="2">
    <location>
        <begin position="374"/>
        <end position="392"/>
    </location>
</feature>
<dbReference type="HOGENOM" id="CLU_005197_0_0_6"/>
<evidence type="ECO:0000259" key="3">
    <source>
        <dbReference type="Pfam" id="PF07916"/>
    </source>
</evidence>
<feature type="region of interest" description="Disordered" evidence="1">
    <location>
        <begin position="664"/>
        <end position="693"/>
    </location>
</feature>
<feature type="transmembrane region" description="Helical" evidence="2">
    <location>
        <begin position="425"/>
        <end position="444"/>
    </location>
</feature>
<keyword evidence="4" id="KW-0614">Plasmid</keyword>
<evidence type="ECO:0000256" key="1">
    <source>
        <dbReference type="SAM" id="MobiDB-lite"/>
    </source>
</evidence>
<feature type="region of interest" description="Disordered" evidence="1">
    <location>
        <begin position="897"/>
        <end position="944"/>
    </location>
</feature>
<name>Q6LW81_PHOPR</name>
<gene>
    <name evidence="4" type="ordered locus">PBPRC0016</name>
</gene>
<feature type="compositionally biased region" description="Polar residues" evidence="1">
    <location>
        <begin position="897"/>
        <end position="908"/>
    </location>
</feature>
<keyword evidence="2" id="KW-0812">Transmembrane</keyword>
<feature type="transmembrane region" description="Helical" evidence="2">
    <location>
        <begin position="40"/>
        <end position="60"/>
    </location>
</feature>
<keyword evidence="2" id="KW-0472">Membrane</keyword>
<dbReference type="eggNOG" id="COG0457">
    <property type="taxonomic scope" value="Bacteria"/>
</dbReference>
<reference evidence="5" key="1">
    <citation type="journal article" date="2005" name="Science">
        <title>Life at depth: Photobacterium profundum genome sequence and expression analysis.</title>
        <authorList>
            <person name="Vezzi A."/>
            <person name="Campanaro S."/>
            <person name="D'Angelo M."/>
            <person name="Simonato F."/>
            <person name="Vitulo N."/>
            <person name="Lauro F.M."/>
            <person name="Cestaro A."/>
            <person name="Malacrida G."/>
            <person name="Simionati B."/>
            <person name="Cannata N."/>
            <person name="Romualdi C."/>
            <person name="Bartlett D.H."/>
            <person name="Valle G."/>
        </authorList>
    </citation>
    <scope>NUCLEOTIDE SEQUENCE [LARGE SCALE GENOMIC DNA]</scope>
    <source>
        <strain evidence="5">ATCC BAA-1253 / SS9</strain>
    </source>
</reference>
<feature type="transmembrane region" description="Helical" evidence="2">
    <location>
        <begin position="72"/>
        <end position="92"/>
    </location>
</feature>
<accession>Q6LW81</accession>
<evidence type="ECO:0000313" key="5">
    <source>
        <dbReference type="Proteomes" id="UP000000593"/>
    </source>
</evidence>
<dbReference type="AlphaFoldDB" id="Q6LW81"/>
<sequence>MLTYNLGVNRMTLAVYTYSNGDVAKEVFNAIATFFATNSFASMLQICTFFAVIATGFHFFMTRDANAIPKWAAVYLMVPLLLINTKVGVQIIDLTDPTGNYAVANVPMIVAGPTYLSSTYMYGVTSSIESIFHSPDDEQYSKTGMVFGAKLYKLSRQSQLEDSQLKGHWVHYLQSCIVGDITLNQKYTWQQLANTDDIFDFLTNHSPSPLRRIQMGPNDFPTCKDALPRLKAGFTADAQKSLSLMAHKLYANKVATNQARFTAGLQGSYAKYAGISRTASQITTQNMAINAIRNGLTDSAAVNGNTAAAFNYAYTQNKMQTTSMWTGMALQAREFLPMMQSILFLLFGCVSILVVALAMLPGMTKLVLSNYIKGFVYLGTWPILFAFINFIMTTRLSLSSSAVANLYNGITLSNVDALAEMHSRYAAMTGMLMMSVPVIVGFIVKGGASVMSNMSHQLAATMGSVNSRTSASAASGDINLGNGQVDNFSFNNMNGNKTDTSALQRTHGMTVQNDTGGMTTTFAGGGQVLDGSNTISRGLGVDLNSREGVSRSLRSLASETLSQAEGHRSQYNESTDKTFDQIVQLGQNTSKGLSYGDTASNKEGASAMKAASTMQSTVEEYAKVNNISHEQAESQLTSKWVGGSFSVGGSSPKLFGLGVSGSAEGGIRGTWDKRTSDTASNSESERESQALQKQFNESANVLKNYDLTDSSSETRTKTDTALSNIGDSLRDTESLGLTAHTEFSKSQSLNRQADKVEDVSNGVSFNLMPDFQSYMRQENPDHYEGIMYGSTESLREERAGYVRQFMNEPETQAKLERYTDDSLPQTEKELVNDFDQQTGELALTPAQRTAQQQQSEELQTRHDEGAELIIEGKGVREYFDENKFNTIDREVHESINTTQETVTDNAVQHPSPEPAPQKDIEAVNDNVEPQSQPITHPAMGRGSR</sequence>
<feature type="domain" description="TraG N-terminal Proteobacteria" evidence="3">
    <location>
        <begin position="15"/>
        <end position="463"/>
    </location>
</feature>
<organism evidence="4 5">
    <name type="scientific">Photobacterium profundum (strain SS9)</name>
    <dbReference type="NCBI Taxonomy" id="298386"/>
    <lineage>
        <taxon>Bacteria</taxon>
        <taxon>Pseudomonadati</taxon>
        <taxon>Pseudomonadota</taxon>
        <taxon>Gammaproteobacteria</taxon>
        <taxon>Vibrionales</taxon>
        <taxon>Vibrionaceae</taxon>
        <taxon>Photobacterium</taxon>
    </lineage>
</organism>
<feature type="transmembrane region" description="Helical" evidence="2">
    <location>
        <begin position="98"/>
        <end position="116"/>
    </location>
</feature>
<keyword evidence="2" id="KW-1133">Transmembrane helix</keyword>
<dbReference type="Pfam" id="PF07916">
    <property type="entry name" value="TraG_N"/>
    <property type="match status" value="1"/>
</dbReference>
<dbReference type="Proteomes" id="UP000000593">
    <property type="component" value="Plasmid pPBPR1"/>
</dbReference>
<evidence type="ECO:0000313" key="4">
    <source>
        <dbReference type="EMBL" id="CAG17954.1"/>
    </source>
</evidence>
<geneLocation type="plasmid" evidence="4 5">
    <name>pPBPR1</name>
</geneLocation>
<proteinExistence type="predicted"/>
<dbReference type="NCBIfam" id="NF010295">
    <property type="entry name" value="PRK13735.1"/>
    <property type="match status" value="1"/>
</dbReference>
<protein>
    <submittedName>
        <fullName evidence="4">Sex pilus assembly and mating pair (TraG) [Photobacterium profundum SS9]</fullName>
    </submittedName>
</protein>
<dbReference type="EMBL" id="CR377818">
    <property type="protein sequence ID" value="CAG17954.1"/>
    <property type="molecule type" value="Genomic_DNA"/>
</dbReference>
<dbReference type="InterPro" id="IPR012931">
    <property type="entry name" value="TraG_N_Proteobacteria"/>
</dbReference>